<sequence>MIRSDSSFDDISPILLNKSTRKHSLVTIDNLFELHTQLIQFSNVVIPQKEPWTKRAKDLYIIPFLHSTLSKFINAIGWITNIIIFFIETREDFYKEHFWWIFIFELFSYIIILVHVIFRITCENEIFWGYQWNYVDIICLFITPIYYGLILFHHLSKTKIIFFLKFVRLFHIPRIIRIYKPSRYLFHAIIKSIPNIGLISFLMILFIIITSAVACSLFSSSSFTWFGSITNSMYTIFIILSQSGWLKSYWKAENAFPLTTKVFYILIGFLGSYILVNTFTGISSMSIDKVKRLKEKEKEENELKKQKEMEKKKNLGKLLQRKKSLERIERFGKVTLDDLEKSHLEMKKRLIKLHQLYQTLEQISENVSELTKENEVHISSEDFSDTDSSSD</sequence>
<feature type="transmembrane region" description="Helical" evidence="6">
    <location>
        <begin position="134"/>
        <end position="154"/>
    </location>
</feature>
<keyword evidence="9" id="KW-1185">Reference proteome</keyword>
<dbReference type="GO" id="GO:0005227">
    <property type="term" value="F:calcium-activated cation channel activity"/>
    <property type="evidence" value="ECO:0007669"/>
    <property type="project" value="InterPro"/>
</dbReference>
<protein>
    <recommendedName>
        <fullName evidence="7">Ion transport domain-containing protein</fullName>
    </recommendedName>
</protein>
<evidence type="ECO:0000256" key="6">
    <source>
        <dbReference type="SAM" id="Phobius"/>
    </source>
</evidence>
<dbReference type="InterPro" id="IPR028744">
    <property type="entry name" value="CatSper4"/>
</dbReference>
<evidence type="ECO:0000256" key="2">
    <source>
        <dbReference type="ARBA" id="ARBA00022692"/>
    </source>
</evidence>
<feature type="region of interest" description="Disordered" evidence="5">
    <location>
        <begin position="372"/>
        <end position="391"/>
    </location>
</feature>
<keyword evidence="4 6" id="KW-0472">Membrane</keyword>
<evidence type="ECO:0000259" key="7">
    <source>
        <dbReference type="Pfam" id="PF00520"/>
    </source>
</evidence>
<comment type="subcellular location">
    <subcellularLocation>
        <location evidence="1">Membrane</location>
        <topology evidence="1">Multi-pass membrane protein</topology>
    </subcellularLocation>
</comment>
<feature type="transmembrane region" description="Helical" evidence="6">
    <location>
        <begin position="99"/>
        <end position="122"/>
    </location>
</feature>
<feature type="compositionally biased region" description="Acidic residues" evidence="5">
    <location>
        <begin position="382"/>
        <end position="391"/>
    </location>
</feature>
<dbReference type="GO" id="GO:0006814">
    <property type="term" value="P:sodium ion transport"/>
    <property type="evidence" value="ECO:0007669"/>
    <property type="project" value="TreeGrafter"/>
</dbReference>
<dbReference type="GeneID" id="94829761"/>
<dbReference type="OrthoDB" id="2984333at2759"/>
<feature type="domain" description="Ion transport" evidence="7">
    <location>
        <begin position="75"/>
        <end position="292"/>
    </location>
</feature>
<dbReference type="AlphaFoldDB" id="A0A1J4JI33"/>
<feature type="transmembrane region" description="Helical" evidence="6">
    <location>
        <begin position="225"/>
        <end position="246"/>
    </location>
</feature>
<dbReference type="RefSeq" id="XP_068350005.1">
    <property type="nucleotide sequence ID" value="XM_068495057.1"/>
</dbReference>
<dbReference type="GO" id="GO:0036128">
    <property type="term" value="C:CatSper complex"/>
    <property type="evidence" value="ECO:0007669"/>
    <property type="project" value="InterPro"/>
</dbReference>
<evidence type="ECO:0000313" key="8">
    <source>
        <dbReference type="EMBL" id="OHS96868.1"/>
    </source>
</evidence>
<keyword evidence="2 6" id="KW-0812">Transmembrane</keyword>
<dbReference type="EMBL" id="MLAK01001149">
    <property type="protein sequence ID" value="OHS96868.1"/>
    <property type="molecule type" value="Genomic_DNA"/>
</dbReference>
<dbReference type="Gene3D" id="1.10.287.70">
    <property type="match status" value="1"/>
</dbReference>
<dbReference type="PANTHER" id="PTHR47077">
    <property type="entry name" value="ION_TRANS DOMAIN-CONTAINING PROTEIN"/>
    <property type="match status" value="1"/>
</dbReference>
<gene>
    <name evidence="8" type="ORF">TRFO_09781</name>
</gene>
<keyword evidence="3 6" id="KW-1133">Transmembrane helix</keyword>
<dbReference type="PANTHER" id="PTHR47077:SF1">
    <property type="entry name" value="CATION CHANNEL SPERM-ASSOCIATED PROTEIN 4"/>
    <property type="match status" value="1"/>
</dbReference>
<evidence type="ECO:0000256" key="3">
    <source>
        <dbReference type="ARBA" id="ARBA00022989"/>
    </source>
</evidence>
<feature type="transmembrane region" description="Helical" evidence="6">
    <location>
        <begin position="258"/>
        <end position="276"/>
    </location>
</feature>
<dbReference type="InterPro" id="IPR005821">
    <property type="entry name" value="Ion_trans_dom"/>
</dbReference>
<organism evidence="8 9">
    <name type="scientific">Tritrichomonas foetus</name>
    <dbReference type="NCBI Taxonomy" id="1144522"/>
    <lineage>
        <taxon>Eukaryota</taxon>
        <taxon>Metamonada</taxon>
        <taxon>Parabasalia</taxon>
        <taxon>Tritrichomonadida</taxon>
        <taxon>Tritrichomonadidae</taxon>
        <taxon>Tritrichomonas</taxon>
    </lineage>
</organism>
<reference evidence="8" key="1">
    <citation type="submission" date="2016-10" db="EMBL/GenBank/DDBJ databases">
        <authorList>
            <person name="Benchimol M."/>
            <person name="Almeida L.G."/>
            <person name="Vasconcelos A.T."/>
            <person name="Perreira-Neves A."/>
            <person name="Rosa I.A."/>
            <person name="Tasca T."/>
            <person name="Bogo M.R."/>
            <person name="de Souza W."/>
        </authorList>
    </citation>
    <scope>NUCLEOTIDE SEQUENCE [LARGE SCALE GENOMIC DNA]</scope>
    <source>
        <strain evidence="8">K</strain>
    </source>
</reference>
<feature type="transmembrane region" description="Helical" evidence="6">
    <location>
        <begin position="59"/>
        <end position="87"/>
    </location>
</feature>
<dbReference type="GO" id="GO:0005245">
    <property type="term" value="F:voltage-gated calcium channel activity"/>
    <property type="evidence" value="ECO:0007669"/>
    <property type="project" value="TreeGrafter"/>
</dbReference>
<dbReference type="Proteomes" id="UP000179807">
    <property type="component" value="Unassembled WGS sequence"/>
</dbReference>
<proteinExistence type="predicted"/>
<dbReference type="GO" id="GO:0030317">
    <property type="term" value="P:flagellated sperm motility"/>
    <property type="evidence" value="ECO:0007669"/>
    <property type="project" value="InterPro"/>
</dbReference>
<dbReference type="GO" id="GO:0097228">
    <property type="term" value="C:sperm principal piece"/>
    <property type="evidence" value="ECO:0007669"/>
    <property type="project" value="TreeGrafter"/>
</dbReference>
<dbReference type="GO" id="GO:0048240">
    <property type="term" value="P:sperm capacitation"/>
    <property type="evidence" value="ECO:0007669"/>
    <property type="project" value="TreeGrafter"/>
</dbReference>
<dbReference type="Pfam" id="PF00520">
    <property type="entry name" value="Ion_trans"/>
    <property type="match status" value="1"/>
</dbReference>
<evidence type="ECO:0000256" key="4">
    <source>
        <dbReference type="ARBA" id="ARBA00023136"/>
    </source>
</evidence>
<dbReference type="VEuPathDB" id="TrichDB:TRFO_09781"/>
<evidence type="ECO:0000256" key="5">
    <source>
        <dbReference type="SAM" id="MobiDB-lite"/>
    </source>
</evidence>
<name>A0A1J4JI33_9EUKA</name>
<comment type="caution">
    <text evidence="8">The sequence shown here is derived from an EMBL/GenBank/DDBJ whole genome shotgun (WGS) entry which is preliminary data.</text>
</comment>
<accession>A0A1J4JI33</accession>
<dbReference type="GO" id="GO:0001669">
    <property type="term" value="C:acrosomal vesicle"/>
    <property type="evidence" value="ECO:0007669"/>
    <property type="project" value="TreeGrafter"/>
</dbReference>
<evidence type="ECO:0000313" key="9">
    <source>
        <dbReference type="Proteomes" id="UP000179807"/>
    </source>
</evidence>
<dbReference type="SUPFAM" id="SSF81324">
    <property type="entry name" value="Voltage-gated potassium channels"/>
    <property type="match status" value="1"/>
</dbReference>
<evidence type="ECO:0000256" key="1">
    <source>
        <dbReference type="ARBA" id="ARBA00004141"/>
    </source>
</evidence>
<feature type="transmembrane region" description="Helical" evidence="6">
    <location>
        <begin position="196"/>
        <end position="219"/>
    </location>
</feature>